<feature type="domain" description="C2H2-type" evidence="2">
    <location>
        <begin position="133"/>
        <end position="160"/>
    </location>
</feature>
<dbReference type="PROSITE" id="PS50157">
    <property type="entry name" value="ZINC_FINGER_C2H2_2"/>
    <property type="match status" value="1"/>
</dbReference>
<evidence type="ECO:0000313" key="4">
    <source>
        <dbReference type="RefSeq" id="XP_023954551.1"/>
    </source>
</evidence>
<dbReference type="KEGG" id="bany:112058100"/>
<name>A0A6J1P9M3_BICAN</name>
<dbReference type="RefSeq" id="XP_023954551.1">
    <property type="nucleotide sequence ID" value="XM_024098783.1"/>
</dbReference>
<evidence type="ECO:0000256" key="1">
    <source>
        <dbReference type="PROSITE-ProRule" id="PRU00042"/>
    </source>
</evidence>
<dbReference type="GeneID" id="112058100"/>
<dbReference type="PROSITE" id="PS00028">
    <property type="entry name" value="ZINC_FINGER_C2H2_1"/>
    <property type="match status" value="1"/>
</dbReference>
<evidence type="ECO:0000259" key="2">
    <source>
        <dbReference type="PROSITE" id="PS50157"/>
    </source>
</evidence>
<protein>
    <submittedName>
        <fullName evidence="4 5">Uncharacterized protein LOC112058100</fullName>
    </submittedName>
</protein>
<dbReference type="OrthoDB" id="7471224at2759"/>
<evidence type="ECO:0000313" key="5">
    <source>
        <dbReference type="RefSeq" id="XP_023954552.1"/>
    </source>
</evidence>
<keyword evidence="3" id="KW-1185">Reference proteome</keyword>
<accession>A0A6J1P9M3</accession>
<gene>
    <name evidence="4 5 6" type="primary">LOC112058100</name>
</gene>
<dbReference type="InterPro" id="IPR013087">
    <property type="entry name" value="Znf_C2H2_type"/>
</dbReference>
<dbReference type="SUPFAM" id="SSF57667">
    <property type="entry name" value="beta-beta-alpha zinc fingers"/>
    <property type="match status" value="1"/>
</dbReference>
<keyword evidence="1" id="KW-0863">Zinc-finger</keyword>
<dbReference type="AlphaFoldDB" id="A0A6J1P9M3"/>
<proteinExistence type="predicted"/>
<dbReference type="RefSeq" id="XP_052742743.1">
    <property type="nucleotide sequence ID" value="XM_052886783.1"/>
</dbReference>
<sequence>MSATSALECNEDLENVTLVRMEDVQPDRSSDVYILGTSPYVNRVIDHDYSCVFNDEDSNIGSMVSIHSEEVEELIEKEVVEQDKYKTSEFCASNPDSWPTLEILPGGVIKHSEKLITSLHQSDKETSEKDLMYACAKCPQRFKFLYNLVKHVKLHEEEKKKRFLILNVDSKSATSELSIKKIKKKRGGKLKRSKLPKK</sequence>
<evidence type="ECO:0000313" key="3">
    <source>
        <dbReference type="Proteomes" id="UP001652582"/>
    </source>
</evidence>
<dbReference type="GO" id="GO:0008270">
    <property type="term" value="F:zinc ion binding"/>
    <property type="evidence" value="ECO:0007669"/>
    <property type="project" value="UniProtKB-KW"/>
</dbReference>
<keyword evidence="1" id="KW-0862">Zinc</keyword>
<dbReference type="RefSeq" id="XP_023954552.1">
    <property type="nucleotide sequence ID" value="XM_024098784.1"/>
</dbReference>
<reference evidence="4 5" key="1">
    <citation type="submission" date="2025-04" db="UniProtKB">
        <authorList>
            <consortium name="RefSeq"/>
        </authorList>
    </citation>
    <scope>IDENTIFICATION</scope>
</reference>
<evidence type="ECO:0000313" key="6">
    <source>
        <dbReference type="RefSeq" id="XP_052742743.1"/>
    </source>
</evidence>
<keyword evidence="1" id="KW-0479">Metal-binding</keyword>
<organism evidence="3 5">
    <name type="scientific">Bicyclus anynana</name>
    <name type="common">Squinting bush brown butterfly</name>
    <dbReference type="NCBI Taxonomy" id="110368"/>
    <lineage>
        <taxon>Eukaryota</taxon>
        <taxon>Metazoa</taxon>
        <taxon>Ecdysozoa</taxon>
        <taxon>Arthropoda</taxon>
        <taxon>Hexapoda</taxon>
        <taxon>Insecta</taxon>
        <taxon>Pterygota</taxon>
        <taxon>Neoptera</taxon>
        <taxon>Endopterygota</taxon>
        <taxon>Lepidoptera</taxon>
        <taxon>Glossata</taxon>
        <taxon>Ditrysia</taxon>
        <taxon>Papilionoidea</taxon>
        <taxon>Nymphalidae</taxon>
        <taxon>Satyrinae</taxon>
        <taxon>Satyrini</taxon>
        <taxon>Mycalesina</taxon>
        <taxon>Bicyclus</taxon>
    </lineage>
</organism>
<dbReference type="Proteomes" id="UP001652582">
    <property type="component" value="Chromosome 18"/>
</dbReference>
<dbReference type="Gene3D" id="3.30.160.60">
    <property type="entry name" value="Classic Zinc Finger"/>
    <property type="match status" value="1"/>
</dbReference>
<dbReference type="InterPro" id="IPR036236">
    <property type="entry name" value="Znf_C2H2_sf"/>
</dbReference>